<comment type="caution">
    <text evidence="2">The sequence shown here is derived from an EMBL/GenBank/DDBJ whole genome shotgun (WGS) entry which is preliminary data.</text>
</comment>
<proteinExistence type="predicted"/>
<name>A0A840MWE9_9PROT</name>
<evidence type="ECO:0000256" key="1">
    <source>
        <dbReference type="SAM" id="MobiDB-lite"/>
    </source>
</evidence>
<keyword evidence="3" id="KW-1185">Reference proteome</keyword>
<dbReference type="AlphaFoldDB" id="A0A840MWE9"/>
<protein>
    <submittedName>
        <fullName evidence="2">Uncharacterized protein</fullName>
    </submittedName>
</protein>
<evidence type="ECO:0000313" key="2">
    <source>
        <dbReference type="EMBL" id="MBB5020646.1"/>
    </source>
</evidence>
<organism evidence="2 3">
    <name type="scientific">Chitinivorax tropicus</name>
    <dbReference type="NCBI Taxonomy" id="714531"/>
    <lineage>
        <taxon>Bacteria</taxon>
        <taxon>Pseudomonadati</taxon>
        <taxon>Pseudomonadota</taxon>
        <taxon>Betaproteobacteria</taxon>
        <taxon>Chitinivorax</taxon>
    </lineage>
</organism>
<sequence length="65" mass="7386">MNERNGKTPEDRKRLLDAMEKNRDGQEPVLCDICHDTIRLELDASGHVIRTGCSCGKFNANFRPI</sequence>
<feature type="region of interest" description="Disordered" evidence="1">
    <location>
        <begin position="1"/>
        <end position="21"/>
    </location>
</feature>
<evidence type="ECO:0000313" key="3">
    <source>
        <dbReference type="Proteomes" id="UP000575898"/>
    </source>
</evidence>
<dbReference type="Proteomes" id="UP000575898">
    <property type="component" value="Unassembled WGS sequence"/>
</dbReference>
<gene>
    <name evidence="2" type="ORF">HNQ59_003971</name>
</gene>
<dbReference type="EMBL" id="JACHHY010000068">
    <property type="protein sequence ID" value="MBB5020646.1"/>
    <property type="molecule type" value="Genomic_DNA"/>
</dbReference>
<reference evidence="2 3" key="1">
    <citation type="submission" date="2020-08" db="EMBL/GenBank/DDBJ databases">
        <title>Genomic Encyclopedia of Type Strains, Phase IV (KMG-IV): sequencing the most valuable type-strain genomes for metagenomic binning, comparative biology and taxonomic classification.</title>
        <authorList>
            <person name="Goeker M."/>
        </authorList>
    </citation>
    <scope>NUCLEOTIDE SEQUENCE [LARGE SCALE GENOMIC DNA]</scope>
    <source>
        <strain evidence="2 3">DSM 27165</strain>
    </source>
</reference>
<accession>A0A840MWE9</accession>